<feature type="region of interest" description="Disordered" evidence="1">
    <location>
        <begin position="87"/>
        <end position="108"/>
    </location>
</feature>
<sequence>MNPIITRTHNTHNGSTLHRTILSIQVPTNKTTSNSSPFICPKSRRHDVRLSSAVQKWWPMILLLRCKISRMHILATTDGCTGGVEPDCSSGSGNAGATDAVGTRCRHI</sequence>
<dbReference type="AlphaFoldDB" id="A0ABD1WCX1"/>
<organism evidence="2 3">
    <name type="scientific">Forsythia ovata</name>
    <dbReference type="NCBI Taxonomy" id="205694"/>
    <lineage>
        <taxon>Eukaryota</taxon>
        <taxon>Viridiplantae</taxon>
        <taxon>Streptophyta</taxon>
        <taxon>Embryophyta</taxon>
        <taxon>Tracheophyta</taxon>
        <taxon>Spermatophyta</taxon>
        <taxon>Magnoliopsida</taxon>
        <taxon>eudicotyledons</taxon>
        <taxon>Gunneridae</taxon>
        <taxon>Pentapetalae</taxon>
        <taxon>asterids</taxon>
        <taxon>lamiids</taxon>
        <taxon>Lamiales</taxon>
        <taxon>Oleaceae</taxon>
        <taxon>Forsythieae</taxon>
        <taxon>Forsythia</taxon>
    </lineage>
</organism>
<accession>A0ABD1WCX1</accession>
<evidence type="ECO:0000256" key="1">
    <source>
        <dbReference type="SAM" id="MobiDB-lite"/>
    </source>
</evidence>
<name>A0ABD1WCX1_9LAMI</name>
<gene>
    <name evidence="2" type="ORF">Fot_08962</name>
</gene>
<dbReference type="EMBL" id="JBFOLJ010000003">
    <property type="protein sequence ID" value="KAL2547432.1"/>
    <property type="molecule type" value="Genomic_DNA"/>
</dbReference>
<evidence type="ECO:0000313" key="3">
    <source>
        <dbReference type="Proteomes" id="UP001604277"/>
    </source>
</evidence>
<comment type="caution">
    <text evidence="2">The sequence shown here is derived from an EMBL/GenBank/DDBJ whole genome shotgun (WGS) entry which is preliminary data.</text>
</comment>
<dbReference type="Proteomes" id="UP001604277">
    <property type="component" value="Unassembled WGS sequence"/>
</dbReference>
<keyword evidence="3" id="KW-1185">Reference proteome</keyword>
<proteinExistence type="predicted"/>
<protein>
    <submittedName>
        <fullName evidence="2">Uncharacterized protein</fullName>
    </submittedName>
</protein>
<reference evidence="3" key="1">
    <citation type="submission" date="2024-07" db="EMBL/GenBank/DDBJ databases">
        <title>Two chromosome-level genome assemblies of Korean endemic species Abeliophyllum distichum and Forsythia ovata (Oleaceae).</title>
        <authorList>
            <person name="Jang H."/>
        </authorList>
    </citation>
    <scope>NUCLEOTIDE SEQUENCE [LARGE SCALE GENOMIC DNA]</scope>
</reference>
<evidence type="ECO:0000313" key="2">
    <source>
        <dbReference type="EMBL" id="KAL2547432.1"/>
    </source>
</evidence>